<feature type="chain" id="PRO_5002683204" evidence="2">
    <location>
        <begin position="30"/>
        <end position="1024"/>
    </location>
</feature>
<dbReference type="RefSeq" id="WP_012039812.1">
    <property type="nucleotide sequence ID" value="NC_009484.1"/>
</dbReference>
<organism evidence="4 5">
    <name type="scientific">Acidiphilium cryptum (strain JF-5)</name>
    <dbReference type="NCBI Taxonomy" id="349163"/>
    <lineage>
        <taxon>Bacteria</taxon>
        <taxon>Pseudomonadati</taxon>
        <taxon>Pseudomonadota</taxon>
        <taxon>Alphaproteobacteria</taxon>
        <taxon>Acetobacterales</taxon>
        <taxon>Acidocellaceae</taxon>
        <taxon>Acidiphilium</taxon>
    </lineage>
</organism>
<dbReference type="Gene3D" id="1.25.40.10">
    <property type="entry name" value="Tetratricopeptide repeat domain"/>
    <property type="match status" value="1"/>
</dbReference>
<dbReference type="eggNOG" id="COG0457">
    <property type="taxonomic scope" value="Bacteria"/>
</dbReference>
<name>A5G0B4_ACICJ</name>
<keyword evidence="5" id="KW-1185">Reference proteome</keyword>
<evidence type="ECO:0000256" key="2">
    <source>
        <dbReference type="SAM" id="SignalP"/>
    </source>
</evidence>
<reference evidence="4 5" key="1">
    <citation type="submission" date="2007-05" db="EMBL/GenBank/DDBJ databases">
        <title>Complete sequence of chromosome of Acidiphilium cryptum JF-5.</title>
        <authorList>
            <consortium name="US DOE Joint Genome Institute"/>
            <person name="Copeland A."/>
            <person name="Lucas S."/>
            <person name="Lapidus A."/>
            <person name="Barry K."/>
            <person name="Detter J.C."/>
            <person name="Glavina del Rio T."/>
            <person name="Hammon N."/>
            <person name="Israni S."/>
            <person name="Dalin E."/>
            <person name="Tice H."/>
            <person name="Pitluck S."/>
            <person name="Sims D."/>
            <person name="Brettin T."/>
            <person name="Bruce D."/>
            <person name="Han C."/>
            <person name="Schmutz J."/>
            <person name="Larimer F."/>
            <person name="Land M."/>
            <person name="Hauser L."/>
            <person name="Kyrpides N."/>
            <person name="Kim E."/>
            <person name="Magnuson T."/>
            <person name="Richardson P."/>
        </authorList>
    </citation>
    <scope>NUCLEOTIDE SEQUENCE [LARGE SCALE GENOMIC DNA]</scope>
    <source>
        <strain evidence="4 5">JF-5</strain>
    </source>
</reference>
<accession>A5G0B4</accession>
<dbReference type="EMBL" id="CP000697">
    <property type="protein sequence ID" value="ABQ31296.1"/>
    <property type="molecule type" value="Genomic_DNA"/>
</dbReference>
<feature type="region of interest" description="Disordered" evidence="1">
    <location>
        <begin position="27"/>
        <end position="54"/>
    </location>
</feature>
<sequence length="1024" mass="106634">MRRTVLVLAALAGLALLSACTRPPPGAYAHDTDSPQSASGRQLALGKNTSGETCTASRTTSGGALIYCGSWHQPSAEVHAGPEANRANLNAIVTRGNWRAGLEQRYACGNPKPTTVLGHYPGEVLLCTQRIGGWPHVALAALIRGHVWFADGVQPAFPAMERAVGVISGAVPAADAGAMTTSVSDSQLADRLAAAAFTSGDIHEYGKLMTLGNRSNQAEDYPAAITAYRAALALQQKALGPENPNTVTPMLDLALNLSDQGDYSQADALLAQAAKLAPLAVDPTAVARLDHYRGLDQLNQGHDRRALRLLSAANRDYASLLPRSVLRPHPAATGSDDGFGLSAGSRGGSLLAAQSTLLSPIGQQALLGVIETLRYEGVVLDAAGHHKQAAVKIDRASAIASANGIAPPVLRARLDRSTAAVDTAFDRTASAAARLAQASYDFEHALPGSRPVADTHLLRGGVLDLAGQPGKALEACRAGIKLLARLRLGTSAALVAPCLDAANREAEKNPARAGVLRAEMFAMAELAQGSTTSREIAESAARLAADSKSPKVAAAIRAHQDAVIALSRLYRERDGIAHERQATPAAINAIDMKIAAATRRLAEADESVEAAAPNFGQLVQQVVPAGTVLDRLRPGEAFLDIMPAPDGTWTFLLHDGRIAVAHTKVDETRMTALVRKVRQSVVPTQAGLPTFAMTSAEAIYRATLAPFATDLAKTTAMVVSPAGALLSLPFALLPTEPVAPGTPLAKVPWLIRKMTLVYVPAAANFVSLRAIAGTSPAKQPWFGFGDFKNTSLAQAEATFSGPSCGDSARLFAGLPHLPYAKLELDAARAIFKAPASDELLGAAFTVPNVEHADLKQYRILHFATHALLPSELPCAHEPAIVTSPPPGARSAANSMLTTSDITNLKLNADLVILSACNTGGGDGKAGGEALSGLARAFFFAGARALMVTQWSVNDQVSSYLVATTLTHLASSTGEGAAASLRSAQLDLIRGAASGTLPAKLADPFFWAPFVVIGDGGQGTRNLAK</sequence>
<dbReference type="SUPFAM" id="SSF48452">
    <property type="entry name" value="TPR-like"/>
    <property type="match status" value="1"/>
</dbReference>
<dbReference type="PANTHER" id="PTHR10098">
    <property type="entry name" value="RAPSYN-RELATED"/>
    <property type="match status" value="1"/>
</dbReference>
<dbReference type="STRING" id="349163.Acry_2097"/>
<gene>
    <name evidence="4" type="ordered locus">Acry_2097</name>
</gene>
<keyword evidence="2" id="KW-0732">Signal</keyword>
<evidence type="ECO:0000313" key="4">
    <source>
        <dbReference type="EMBL" id="ABQ31296.1"/>
    </source>
</evidence>
<evidence type="ECO:0000313" key="5">
    <source>
        <dbReference type="Proteomes" id="UP000000245"/>
    </source>
</evidence>
<evidence type="ECO:0000256" key="1">
    <source>
        <dbReference type="SAM" id="MobiDB-lite"/>
    </source>
</evidence>
<dbReference type="KEGG" id="acr:Acry_2097"/>
<evidence type="ECO:0000259" key="3">
    <source>
        <dbReference type="Pfam" id="PF12770"/>
    </source>
</evidence>
<dbReference type="eggNOG" id="COG4995">
    <property type="taxonomic scope" value="Bacteria"/>
</dbReference>
<dbReference type="AlphaFoldDB" id="A5G0B4"/>
<protein>
    <submittedName>
        <fullName evidence="4">Uncharacterized protein-like protein</fullName>
    </submittedName>
</protein>
<dbReference type="Pfam" id="PF13424">
    <property type="entry name" value="TPR_12"/>
    <property type="match status" value="1"/>
</dbReference>
<feature type="domain" description="CHAT" evidence="3">
    <location>
        <begin position="695"/>
        <end position="1014"/>
    </location>
</feature>
<dbReference type="Pfam" id="PF12770">
    <property type="entry name" value="CHAT"/>
    <property type="match status" value="1"/>
</dbReference>
<dbReference type="PROSITE" id="PS51257">
    <property type="entry name" value="PROKAR_LIPOPROTEIN"/>
    <property type="match status" value="1"/>
</dbReference>
<dbReference type="InterPro" id="IPR024983">
    <property type="entry name" value="CHAT_dom"/>
</dbReference>
<feature type="signal peptide" evidence="2">
    <location>
        <begin position="1"/>
        <end position="29"/>
    </location>
</feature>
<dbReference type="Proteomes" id="UP000000245">
    <property type="component" value="Chromosome"/>
</dbReference>
<dbReference type="InterPro" id="IPR011990">
    <property type="entry name" value="TPR-like_helical_dom_sf"/>
</dbReference>
<dbReference type="PANTHER" id="PTHR10098:SF108">
    <property type="entry name" value="TETRATRICOPEPTIDE REPEAT PROTEIN 28"/>
    <property type="match status" value="1"/>
</dbReference>
<proteinExistence type="predicted"/>
<dbReference type="HOGENOM" id="CLU_304184_0_0_5"/>